<comment type="caution">
    <text evidence="2">The sequence shown here is derived from an EMBL/GenBank/DDBJ whole genome shotgun (WGS) entry which is preliminary data.</text>
</comment>
<dbReference type="EMBL" id="MU863897">
    <property type="protein sequence ID" value="KAK4202523.1"/>
    <property type="molecule type" value="Genomic_DNA"/>
</dbReference>
<protein>
    <submittedName>
        <fullName evidence="2">Uncharacterized protein</fullName>
    </submittedName>
</protein>
<dbReference type="Proteomes" id="UP001303160">
    <property type="component" value="Unassembled WGS sequence"/>
</dbReference>
<evidence type="ECO:0000256" key="1">
    <source>
        <dbReference type="SAM" id="Phobius"/>
    </source>
</evidence>
<organism evidence="2 3">
    <name type="scientific">Triangularia verruculosa</name>
    <dbReference type="NCBI Taxonomy" id="2587418"/>
    <lineage>
        <taxon>Eukaryota</taxon>
        <taxon>Fungi</taxon>
        <taxon>Dikarya</taxon>
        <taxon>Ascomycota</taxon>
        <taxon>Pezizomycotina</taxon>
        <taxon>Sordariomycetes</taxon>
        <taxon>Sordariomycetidae</taxon>
        <taxon>Sordariales</taxon>
        <taxon>Podosporaceae</taxon>
        <taxon>Triangularia</taxon>
    </lineage>
</organism>
<keyword evidence="1" id="KW-1133">Transmembrane helix</keyword>
<name>A0AAN7AWR0_9PEZI</name>
<feature type="transmembrane region" description="Helical" evidence="1">
    <location>
        <begin position="31"/>
        <end position="50"/>
    </location>
</feature>
<keyword evidence="1" id="KW-0812">Transmembrane</keyword>
<keyword evidence="1" id="KW-0472">Membrane</keyword>
<sequence>MKRRLCQGPLELFIGLVLFCRRGQVDWGWTGGWVGDLLYLFVIPALFMLLGRACVFHEDEDPEFCGGVDRLGYLFSLGSLESSPIFWASFCFWLFVIYVLHHYTKEAGHNG</sequence>
<proteinExistence type="predicted"/>
<keyword evidence="3" id="KW-1185">Reference proteome</keyword>
<feature type="transmembrane region" description="Helical" evidence="1">
    <location>
        <begin position="85"/>
        <end position="103"/>
    </location>
</feature>
<accession>A0AAN7AWR0</accession>
<reference evidence="2" key="2">
    <citation type="submission" date="2023-05" db="EMBL/GenBank/DDBJ databases">
        <authorList>
            <consortium name="Lawrence Berkeley National Laboratory"/>
            <person name="Steindorff A."/>
            <person name="Hensen N."/>
            <person name="Bonometti L."/>
            <person name="Westerberg I."/>
            <person name="Brannstrom I.O."/>
            <person name="Guillou S."/>
            <person name="Cros-Aarteil S."/>
            <person name="Calhoun S."/>
            <person name="Haridas S."/>
            <person name="Kuo A."/>
            <person name="Mondo S."/>
            <person name="Pangilinan J."/>
            <person name="Riley R."/>
            <person name="Labutti K."/>
            <person name="Andreopoulos B."/>
            <person name="Lipzen A."/>
            <person name="Chen C."/>
            <person name="Yanf M."/>
            <person name="Daum C."/>
            <person name="Ng V."/>
            <person name="Clum A."/>
            <person name="Ohm R."/>
            <person name="Martin F."/>
            <person name="Silar P."/>
            <person name="Natvig D."/>
            <person name="Lalanne C."/>
            <person name="Gautier V."/>
            <person name="Ament-Velasquez S.L."/>
            <person name="Kruys A."/>
            <person name="Hutchinson M.I."/>
            <person name="Powell A.J."/>
            <person name="Barry K."/>
            <person name="Miller A.N."/>
            <person name="Grigoriev I.V."/>
            <person name="Debuchy R."/>
            <person name="Gladieux P."/>
            <person name="Thoren M.H."/>
            <person name="Johannesson H."/>
        </authorList>
    </citation>
    <scope>NUCLEOTIDE SEQUENCE</scope>
    <source>
        <strain evidence="2">CBS 315.58</strain>
    </source>
</reference>
<evidence type="ECO:0000313" key="3">
    <source>
        <dbReference type="Proteomes" id="UP001303160"/>
    </source>
</evidence>
<gene>
    <name evidence="2" type="ORF">QBC40DRAFT_276534</name>
</gene>
<reference evidence="2" key="1">
    <citation type="journal article" date="2023" name="Mol. Phylogenet. Evol.">
        <title>Genome-scale phylogeny and comparative genomics of the fungal order Sordariales.</title>
        <authorList>
            <person name="Hensen N."/>
            <person name="Bonometti L."/>
            <person name="Westerberg I."/>
            <person name="Brannstrom I.O."/>
            <person name="Guillou S."/>
            <person name="Cros-Aarteil S."/>
            <person name="Calhoun S."/>
            <person name="Haridas S."/>
            <person name="Kuo A."/>
            <person name="Mondo S."/>
            <person name="Pangilinan J."/>
            <person name="Riley R."/>
            <person name="LaButti K."/>
            <person name="Andreopoulos B."/>
            <person name="Lipzen A."/>
            <person name="Chen C."/>
            <person name="Yan M."/>
            <person name="Daum C."/>
            <person name="Ng V."/>
            <person name="Clum A."/>
            <person name="Steindorff A."/>
            <person name="Ohm R.A."/>
            <person name="Martin F."/>
            <person name="Silar P."/>
            <person name="Natvig D.O."/>
            <person name="Lalanne C."/>
            <person name="Gautier V."/>
            <person name="Ament-Velasquez S.L."/>
            <person name="Kruys A."/>
            <person name="Hutchinson M.I."/>
            <person name="Powell A.J."/>
            <person name="Barry K."/>
            <person name="Miller A.N."/>
            <person name="Grigoriev I.V."/>
            <person name="Debuchy R."/>
            <person name="Gladieux P."/>
            <person name="Hiltunen Thoren M."/>
            <person name="Johannesson H."/>
        </authorList>
    </citation>
    <scope>NUCLEOTIDE SEQUENCE</scope>
    <source>
        <strain evidence="2">CBS 315.58</strain>
    </source>
</reference>
<dbReference type="AlphaFoldDB" id="A0AAN7AWR0"/>
<evidence type="ECO:0000313" key="2">
    <source>
        <dbReference type="EMBL" id="KAK4202523.1"/>
    </source>
</evidence>